<keyword evidence="2" id="KW-0012">Acyltransferase</keyword>
<accession>A0A239AWU8</accession>
<feature type="domain" description="Poly-beta-hydroxybutyrate polymerase N-terminal" evidence="3">
    <location>
        <begin position="98"/>
        <end position="266"/>
    </location>
</feature>
<dbReference type="InterPro" id="IPR029058">
    <property type="entry name" value="AB_hydrolase_fold"/>
</dbReference>
<dbReference type="GO" id="GO:0016746">
    <property type="term" value="F:acyltransferase activity"/>
    <property type="evidence" value="ECO:0007669"/>
    <property type="project" value="UniProtKB-KW"/>
</dbReference>
<name>A0A239AWU8_9PSED</name>
<dbReference type="Gene3D" id="3.40.50.1820">
    <property type="entry name" value="alpha/beta hydrolase"/>
    <property type="match status" value="1"/>
</dbReference>
<reference evidence="5" key="1">
    <citation type="submission" date="2017-06" db="EMBL/GenBank/DDBJ databases">
        <authorList>
            <person name="Varghese N."/>
            <person name="Submissions S."/>
        </authorList>
    </citation>
    <scope>NUCLEOTIDE SEQUENCE [LARGE SCALE GENOMIC DNA]</scope>
    <source>
        <strain evidence="5">DSM 22348</strain>
    </source>
</reference>
<protein>
    <submittedName>
        <fullName evidence="4">Polyhydroxyalkanoate synthase</fullName>
    </submittedName>
</protein>
<dbReference type="STRING" id="1215104.GCA_000730585_05663"/>
<evidence type="ECO:0000256" key="2">
    <source>
        <dbReference type="ARBA" id="ARBA00023315"/>
    </source>
</evidence>
<evidence type="ECO:0000259" key="3">
    <source>
        <dbReference type="Pfam" id="PF07167"/>
    </source>
</evidence>
<dbReference type="Proteomes" id="UP000198407">
    <property type="component" value="Unassembled WGS sequence"/>
</dbReference>
<dbReference type="Pfam" id="PF07167">
    <property type="entry name" value="PhaC_N"/>
    <property type="match status" value="1"/>
</dbReference>
<dbReference type="EMBL" id="FZOL01000002">
    <property type="protein sequence ID" value="SNR99831.1"/>
    <property type="molecule type" value="Genomic_DNA"/>
</dbReference>
<dbReference type="PANTHER" id="PTHR36837">
    <property type="entry name" value="POLY(3-HYDROXYALKANOATE) POLYMERASE SUBUNIT PHAC"/>
    <property type="match status" value="1"/>
</dbReference>
<gene>
    <name evidence="4" type="ORF">SAMN05444352_102128</name>
</gene>
<dbReference type="PANTHER" id="PTHR36837:SF5">
    <property type="entry name" value="POLY-3-HYDROXYBUTYRATE SYNTHASE"/>
    <property type="match status" value="1"/>
</dbReference>
<proteinExistence type="predicted"/>
<dbReference type="InterPro" id="IPR011287">
    <property type="entry name" value="PHA_synth_II"/>
</dbReference>
<sequence length="583" mass="65572">MVKVESLIALVQFVDGSTTECCLMKDKPVKAVNTNPATTINIQNAITGLRGRDLISTLRHVSRHSLRHPLYTARHMLELGGQLGRVLLGDTLHQPSTRDSRFSDPAWNLNPFYRRGLQAYLSWQKQTRQWIDESQLSEDDRARAHFLFTLLNDAVSPSNTLLNPAALKEVFNSGGLSLVRGLGHLLDDLRHNGGMPRQVARDAFEVGRNLATTPGAVVFRNELLELIQYKSMSEKQYARPMLVVPPQINKFYIFDLNPTNSYVQYMLKNGLQVFMVSWRNPDRRHREWGLSSYVAALEEAMNVCRSITGSRDVNLMGACAGGLTMAALQGHLQAKRQLRRVHSATYLVSLLDSQLDSPASLFADEQTLEAAKRRSYQQGVLDGGEMSRVFAWMRPNDLVWNYFVNNYLLGKTPPPFDILYWNNDSTRLPAALHGDLLDFFKYNPLAHSAGLEVCGTPIDLQKITVDSFHVAGHNDHITPWDAVYRSTLLLGGERRFVLSNSGHVQSIINPPGNPKAHYVLNPKLSSDPRAWYYDAEKKDGSWWPLWLEWIQARSGALRETGSSLGNASYSAMDPAPGQYVLVR</sequence>
<evidence type="ECO:0000313" key="5">
    <source>
        <dbReference type="Proteomes" id="UP000198407"/>
    </source>
</evidence>
<keyword evidence="1" id="KW-0808">Transferase</keyword>
<evidence type="ECO:0000256" key="1">
    <source>
        <dbReference type="ARBA" id="ARBA00022679"/>
    </source>
</evidence>
<evidence type="ECO:0000313" key="4">
    <source>
        <dbReference type="EMBL" id="SNR99831.1"/>
    </source>
</evidence>
<dbReference type="AlphaFoldDB" id="A0A239AWU8"/>
<dbReference type="NCBIfam" id="TIGR01839">
    <property type="entry name" value="PHA_synth_II"/>
    <property type="match status" value="1"/>
</dbReference>
<organism evidence="4 5">
    <name type="scientific">Pseudomonas japonica</name>
    <dbReference type="NCBI Taxonomy" id="256466"/>
    <lineage>
        <taxon>Bacteria</taxon>
        <taxon>Pseudomonadati</taxon>
        <taxon>Pseudomonadota</taxon>
        <taxon>Gammaproteobacteria</taxon>
        <taxon>Pseudomonadales</taxon>
        <taxon>Pseudomonadaceae</taxon>
        <taxon>Pseudomonas</taxon>
    </lineage>
</organism>
<dbReference type="GO" id="GO:0042619">
    <property type="term" value="P:poly-hydroxybutyrate biosynthetic process"/>
    <property type="evidence" value="ECO:0007669"/>
    <property type="project" value="InterPro"/>
</dbReference>
<dbReference type="InterPro" id="IPR010941">
    <property type="entry name" value="PhaC_N"/>
</dbReference>
<dbReference type="SUPFAM" id="SSF53474">
    <property type="entry name" value="alpha/beta-Hydrolases"/>
    <property type="match status" value="1"/>
</dbReference>
<dbReference type="InterPro" id="IPR051321">
    <property type="entry name" value="PHA/PHB_synthase"/>
</dbReference>
<keyword evidence="5" id="KW-1185">Reference proteome</keyword>